<dbReference type="EMBL" id="RCNU01000001">
    <property type="protein sequence ID" value="RWQ99477.1"/>
    <property type="molecule type" value="Genomic_DNA"/>
</dbReference>
<evidence type="ECO:0000313" key="2">
    <source>
        <dbReference type="EMBL" id="RWQ99477.1"/>
    </source>
</evidence>
<feature type="region of interest" description="Disordered" evidence="1">
    <location>
        <begin position="111"/>
        <end position="180"/>
    </location>
</feature>
<feature type="compositionally biased region" description="Basic and acidic residues" evidence="1">
    <location>
        <begin position="159"/>
        <end position="173"/>
    </location>
</feature>
<dbReference type="STRING" id="264951.A0A443I614"/>
<evidence type="ECO:0000256" key="1">
    <source>
        <dbReference type="SAM" id="MobiDB-lite"/>
    </source>
</evidence>
<protein>
    <submittedName>
        <fullName evidence="2">Uncharacterized protein</fullName>
    </submittedName>
</protein>
<sequence>MDTDLLTCNPTDIFNPFDSDLPFYAVPEASEDIFFSLSDEDFICQFDRAPDESPQQTAEEPACPLEKETLPSEVASDQQLNNCQNADDSFTSDFFDSAFWNLDNLDIPESFPDIIPEPAQGTTPQANTTVDGEIFNSGSRPPSPGTQDSADTFIVDSPRAAESHPADPEEPPRKRTRHRRKQIIPAGISYNELAGSVATTEPTPSSPVPQQTPVHQNTVQAAVHSVPSDPVFNPNFGISQLALALQNFGQTLMSYHNLGLNNSAPPQVIPLPLVLPTPCASQFANLVPNSTFPTQTSYASIPVSRRPPVPNRPVIDLTTTSHSQSAARSRPRPVQQFTFAETSVPESFVANPNNHGRWQIDESGRRHYLNGPRNRRPH</sequence>
<keyword evidence="3" id="KW-1185">Reference proteome</keyword>
<comment type="caution">
    <text evidence="2">The sequence shown here is derived from an EMBL/GenBank/DDBJ whole genome shotgun (WGS) entry which is preliminary data.</text>
</comment>
<dbReference type="VEuPathDB" id="FungiDB:C8Q69DRAFT_26890"/>
<dbReference type="GeneID" id="39596051"/>
<accession>A0A443I614</accession>
<evidence type="ECO:0000313" key="3">
    <source>
        <dbReference type="Proteomes" id="UP000283841"/>
    </source>
</evidence>
<dbReference type="Proteomes" id="UP000283841">
    <property type="component" value="Unassembled WGS sequence"/>
</dbReference>
<reference evidence="2 3" key="1">
    <citation type="journal article" date="2018" name="Front. Microbiol.">
        <title>Genomic and genetic insights into a cosmopolitan fungus, Paecilomyces variotii (Eurotiales).</title>
        <authorList>
            <person name="Urquhart A.S."/>
            <person name="Mondo S.J."/>
            <person name="Makela M.R."/>
            <person name="Hane J.K."/>
            <person name="Wiebenga A."/>
            <person name="He G."/>
            <person name="Mihaltcheva S."/>
            <person name="Pangilinan J."/>
            <person name="Lipzen A."/>
            <person name="Barry K."/>
            <person name="de Vries R.P."/>
            <person name="Grigoriev I.V."/>
            <person name="Idnurm A."/>
        </authorList>
    </citation>
    <scope>NUCLEOTIDE SEQUENCE [LARGE SCALE GENOMIC DNA]</scope>
    <source>
        <strain evidence="2 3">CBS 101075</strain>
    </source>
</reference>
<feature type="compositionally biased region" description="Polar residues" evidence="1">
    <location>
        <begin position="120"/>
        <end position="150"/>
    </location>
</feature>
<proteinExistence type="predicted"/>
<gene>
    <name evidence="2" type="ORF">C8Q69DRAFT_26890</name>
</gene>
<name>A0A443I614_BYSSP</name>
<feature type="region of interest" description="Disordered" evidence="1">
    <location>
        <begin position="349"/>
        <end position="378"/>
    </location>
</feature>
<dbReference type="RefSeq" id="XP_028489122.1">
    <property type="nucleotide sequence ID" value="XM_028626774.1"/>
</dbReference>
<dbReference type="AlphaFoldDB" id="A0A443I614"/>
<organism evidence="2 3">
    <name type="scientific">Byssochlamys spectabilis</name>
    <name type="common">Paecilomyces variotii</name>
    <dbReference type="NCBI Taxonomy" id="264951"/>
    <lineage>
        <taxon>Eukaryota</taxon>
        <taxon>Fungi</taxon>
        <taxon>Dikarya</taxon>
        <taxon>Ascomycota</taxon>
        <taxon>Pezizomycotina</taxon>
        <taxon>Eurotiomycetes</taxon>
        <taxon>Eurotiomycetidae</taxon>
        <taxon>Eurotiales</taxon>
        <taxon>Thermoascaceae</taxon>
        <taxon>Paecilomyces</taxon>
    </lineage>
</organism>